<evidence type="ECO:0000313" key="6">
    <source>
        <dbReference type="Proteomes" id="UP000799444"/>
    </source>
</evidence>
<comment type="subcellular location">
    <subcellularLocation>
        <location evidence="1">Nucleus</location>
    </subcellularLocation>
</comment>
<dbReference type="Proteomes" id="UP000799444">
    <property type="component" value="Unassembled WGS sequence"/>
</dbReference>
<dbReference type="PROSITE" id="PS50048">
    <property type="entry name" value="ZN2_CY6_FUNGAL_2"/>
    <property type="match status" value="1"/>
</dbReference>
<dbReference type="SMART" id="SM00066">
    <property type="entry name" value="GAL4"/>
    <property type="match status" value="1"/>
</dbReference>
<dbReference type="GO" id="GO:0005634">
    <property type="term" value="C:nucleus"/>
    <property type="evidence" value="ECO:0007669"/>
    <property type="project" value="UniProtKB-SubCell"/>
</dbReference>
<evidence type="ECO:0000256" key="3">
    <source>
        <dbReference type="SAM" id="MobiDB-lite"/>
    </source>
</evidence>
<evidence type="ECO:0000313" key="5">
    <source>
        <dbReference type="EMBL" id="KAF2729776.1"/>
    </source>
</evidence>
<comment type="caution">
    <text evidence="5">The sequence shown here is derived from an EMBL/GenBank/DDBJ whole genome shotgun (WGS) entry which is preliminary data.</text>
</comment>
<evidence type="ECO:0000259" key="4">
    <source>
        <dbReference type="PROSITE" id="PS50048"/>
    </source>
</evidence>
<dbReference type="GO" id="GO:0000981">
    <property type="term" value="F:DNA-binding transcription factor activity, RNA polymerase II-specific"/>
    <property type="evidence" value="ECO:0007669"/>
    <property type="project" value="InterPro"/>
</dbReference>
<dbReference type="GO" id="GO:0045944">
    <property type="term" value="P:positive regulation of transcription by RNA polymerase II"/>
    <property type="evidence" value="ECO:0007669"/>
    <property type="project" value="TreeGrafter"/>
</dbReference>
<dbReference type="CDD" id="cd12148">
    <property type="entry name" value="fungal_TF_MHR"/>
    <property type="match status" value="1"/>
</dbReference>
<dbReference type="OrthoDB" id="4525710at2759"/>
<dbReference type="PANTHER" id="PTHR37534:SF9">
    <property type="entry name" value="ZN(II)2CYS6 TRANSCRIPTION FACTOR (EUROFUNG)"/>
    <property type="match status" value="1"/>
</dbReference>
<dbReference type="InterPro" id="IPR021858">
    <property type="entry name" value="Fun_TF"/>
</dbReference>
<sequence>MANEGPAKKKRRGGSRRKTGCYTCKTRHSRCDEKKPICSSCERLHLECKPSDFIAPSEWTIETPSASHVDQEDSIPAPFPSEEPEASIGFDPMLDTSIEHIAPPDNNLTSTWDIFKSHIGLDVLDDSPPTEALANMLLPASASTSVIPQHELVTSVSLTTETVFLLQTYLRTVATWMDLMDHTLTYQLTIPKITLTCPLIFHGICAFTAKHLALSNSKHNQSWEPIARKHYGSSLTLLIQALNSPHREHCLTATILLSSYEVISSVGAEHRRHFLGAYSLLKSHHITARSTGIPRANFWIYVRHEISVALATERPIIFCPDEWDTRWRDAETREDVLACQVLWMLARTINLVYGAQGRTVAGRALREAMLRELEAWRLTLSDTFVGIPYGEADEHGFHAVYFTVTAAAAAAFWYHVTHILLYAEPEMQHVGDAVHVQEHAMRTANIAISDFPDALRVFASHGLYFAAKHIEGIARKARIWNILNDVEIQLGYHTKTIVRKLQQLVEEGK</sequence>
<dbReference type="InterPro" id="IPR001138">
    <property type="entry name" value="Zn2Cys6_DnaBD"/>
</dbReference>
<protein>
    <recommendedName>
        <fullName evidence="4">Zn(2)-C6 fungal-type domain-containing protein</fullName>
    </recommendedName>
</protein>
<dbReference type="PANTHER" id="PTHR37534">
    <property type="entry name" value="TRANSCRIPTIONAL ACTIVATOR PROTEIN UGA3"/>
    <property type="match status" value="1"/>
</dbReference>
<name>A0A9P4QRV7_9PLEO</name>
<evidence type="ECO:0000256" key="1">
    <source>
        <dbReference type="ARBA" id="ARBA00004123"/>
    </source>
</evidence>
<evidence type="ECO:0000256" key="2">
    <source>
        <dbReference type="ARBA" id="ARBA00023242"/>
    </source>
</evidence>
<dbReference type="Pfam" id="PF11951">
    <property type="entry name" value="Fungal_trans_2"/>
    <property type="match status" value="1"/>
</dbReference>
<dbReference type="EMBL" id="ML996235">
    <property type="protein sequence ID" value="KAF2729776.1"/>
    <property type="molecule type" value="Genomic_DNA"/>
</dbReference>
<feature type="region of interest" description="Disordered" evidence="3">
    <location>
        <begin position="1"/>
        <end position="20"/>
    </location>
</feature>
<keyword evidence="6" id="KW-1185">Reference proteome</keyword>
<dbReference type="SUPFAM" id="SSF57701">
    <property type="entry name" value="Zn2/Cys6 DNA-binding domain"/>
    <property type="match status" value="1"/>
</dbReference>
<organism evidence="5 6">
    <name type="scientific">Polyplosphaeria fusca</name>
    <dbReference type="NCBI Taxonomy" id="682080"/>
    <lineage>
        <taxon>Eukaryota</taxon>
        <taxon>Fungi</taxon>
        <taxon>Dikarya</taxon>
        <taxon>Ascomycota</taxon>
        <taxon>Pezizomycotina</taxon>
        <taxon>Dothideomycetes</taxon>
        <taxon>Pleosporomycetidae</taxon>
        <taxon>Pleosporales</taxon>
        <taxon>Tetraplosphaeriaceae</taxon>
        <taxon>Polyplosphaeria</taxon>
    </lineage>
</organism>
<proteinExistence type="predicted"/>
<dbReference type="PROSITE" id="PS00463">
    <property type="entry name" value="ZN2_CY6_FUNGAL_1"/>
    <property type="match status" value="1"/>
</dbReference>
<dbReference type="Pfam" id="PF00172">
    <property type="entry name" value="Zn_clus"/>
    <property type="match status" value="1"/>
</dbReference>
<feature type="domain" description="Zn(2)-C6 fungal-type" evidence="4">
    <location>
        <begin position="20"/>
        <end position="48"/>
    </location>
</feature>
<feature type="compositionally biased region" description="Basic residues" evidence="3">
    <location>
        <begin position="8"/>
        <end position="19"/>
    </location>
</feature>
<reference evidence="5" key="1">
    <citation type="journal article" date="2020" name="Stud. Mycol.">
        <title>101 Dothideomycetes genomes: a test case for predicting lifestyles and emergence of pathogens.</title>
        <authorList>
            <person name="Haridas S."/>
            <person name="Albert R."/>
            <person name="Binder M."/>
            <person name="Bloem J."/>
            <person name="Labutti K."/>
            <person name="Salamov A."/>
            <person name="Andreopoulos B."/>
            <person name="Baker S."/>
            <person name="Barry K."/>
            <person name="Bills G."/>
            <person name="Bluhm B."/>
            <person name="Cannon C."/>
            <person name="Castanera R."/>
            <person name="Culley D."/>
            <person name="Daum C."/>
            <person name="Ezra D."/>
            <person name="Gonzalez J."/>
            <person name="Henrissat B."/>
            <person name="Kuo A."/>
            <person name="Liang C."/>
            <person name="Lipzen A."/>
            <person name="Lutzoni F."/>
            <person name="Magnuson J."/>
            <person name="Mondo S."/>
            <person name="Nolan M."/>
            <person name="Ohm R."/>
            <person name="Pangilinan J."/>
            <person name="Park H.-J."/>
            <person name="Ramirez L."/>
            <person name="Alfaro M."/>
            <person name="Sun H."/>
            <person name="Tritt A."/>
            <person name="Yoshinaga Y."/>
            <person name="Zwiers L.-H."/>
            <person name="Turgeon B."/>
            <person name="Goodwin S."/>
            <person name="Spatafora J."/>
            <person name="Crous P."/>
            <person name="Grigoriev I."/>
        </authorList>
    </citation>
    <scope>NUCLEOTIDE SEQUENCE</scope>
    <source>
        <strain evidence="5">CBS 125425</strain>
    </source>
</reference>
<dbReference type="CDD" id="cd00067">
    <property type="entry name" value="GAL4"/>
    <property type="match status" value="1"/>
</dbReference>
<dbReference type="GO" id="GO:0008270">
    <property type="term" value="F:zinc ion binding"/>
    <property type="evidence" value="ECO:0007669"/>
    <property type="project" value="InterPro"/>
</dbReference>
<dbReference type="Gene3D" id="4.10.240.10">
    <property type="entry name" value="Zn(2)-C6 fungal-type DNA-binding domain"/>
    <property type="match status" value="1"/>
</dbReference>
<dbReference type="GO" id="GO:0000976">
    <property type="term" value="F:transcription cis-regulatory region binding"/>
    <property type="evidence" value="ECO:0007669"/>
    <property type="project" value="TreeGrafter"/>
</dbReference>
<dbReference type="InterPro" id="IPR036864">
    <property type="entry name" value="Zn2-C6_fun-type_DNA-bd_sf"/>
</dbReference>
<dbReference type="AlphaFoldDB" id="A0A9P4QRV7"/>
<accession>A0A9P4QRV7</accession>
<gene>
    <name evidence="5" type="ORF">EJ04DRAFT_59273</name>
</gene>
<keyword evidence="2" id="KW-0539">Nucleus</keyword>